<dbReference type="HOGENOM" id="CLU_033863_0_2_0"/>
<keyword evidence="4" id="KW-1185">Reference proteome</keyword>
<sequence length="273" mass="29864">MKPVFYLLLSVLVASFSGIFIKLSSLPPTTIAFYRVFIASLLFFLVKRRVGLFSLKKEMLSLIAGFFLAMHFFFWVSAFNHTTVAGAVIPLTLQPVLTGLLSWLVYGERLSRFRIVTGSTVVAGVVLALAGKEGFSGISRGDLLAVIGVVFFCGYLVLGRYLNRAMGSMNFSLKTHALASTVLAFLVPSFRVVEAREWFILIGLGVGCSFLGYLLINLSLKYFSSSVVGVVLVGEPVLSILWSFLLLGEAVTFFEIIGFIIAIIGLVLFILKT</sequence>
<accession>D2C829</accession>
<dbReference type="InterPro" id="IPR000620">
    <property type="entry name" value="EamA_dom"/>
</dbReference>
<feature type="transmembrane region" description="Helical" evidence="1">
    <location>
        <begin position="143"/>
        <end position="163"/>
    </location>
</feature>
<feature type="transmembrane region" description="Helical" evidence="1">
    <location>
        <begin position="84"/>
        <end position="106"/>
    </location>
</feature>
<dbReference type="PANTHER" id="PTHR22911">
    <property type="entry name" value="ACYL-MALONYL CONDENSING ENZYME-RELATED"/>
    <property type="match status" value="1"/>
</dbReference>
<feature type="transmembrane region" description="Helical" evidence="1">
    <location>
        <begin position="251"/>
        <end position="271"/>
    </location>
</feature>
<dbReference type="Pfam" id="PF00892">
    <property type="entry name" value="EamA"/>
    <property type="match status" value="2"/>
</dbReference>
<evidence type="ECO:0000256" key="1">
    <source>
        <dbReference type="SAM" id="Phobius"/>
    </source>
</evidence>
<protein>
    <recommendedName>
        <fullName evidence="2">EamA domain-containing protein</fullName>
    </recommendedName>
</protein>
<feature type="transmembrane region" description="Helical" evidence="1">
    <location>
        <begin position="27"/>
        <end position="46"/>
    </location>
</feature>
<reference evidence="3 4" key="1">
    <citation type="submission" date="2009-12" db="EMBL/GenBank/DDBJ databases">
        <title>Complete sequence of Thermotoga petrophila RKU-1.</title>
        <authorList>
            <consortium name="US DOE Joint Genome Institute"/>
            <person name="Lucas S."/>
            <person name="Copeland A."/>
            <person name="Lapidus A."/>
            <person name="Glavina del Rio T."/>
            <person name="Dalin E."/>
            <person name="Tice H."/>
            <person name="Bruce D."/>
            <person name="Goodwin L."/>
            <person name="Pitluck S."/>
            <person name="Munk A.C."/>
            <person name="Brettin T."/>
            <person name="Detter J.C."/>
            <person name="Han C."/>
            <person name="Tapia R."/>
            <person name="Larimer F."/>
            <person name="Land M."/>
            <person name="Hauser L."/>
            <person name="Kyrpides N."/>
            <person name="Mikhailova N."/>
            <person name="Nelson K.E."/>
            <person name="Gogarten J.P."/>
            <person name="Noll K.M."/>
        </authorList>
    </citation>
    <scope>NUCLEOTIDE SEQUENCE [LARGE SCALE GENOMIC DNA]</scope>
    <source>
        <strain evidence="4">ATCC BAA-489 / DSM 13996 / JCM 10882 / RKU-10</strain>
    </source>
</reference>
<evidence type="ECO:0000313" key="4">
    <source>
        <dbReference type="Proteomes" id="UP000000940"/>
    </source>
</evidence>
<keyword evidence="1" id="KW-0812">Transmembrane</keyword>
<feature type="transmembrane region" description="Helical" evidence="1">
    <location>
        <begin position="175"/>
        <end position="192"/>
    </location>
</feature>
<dbReference type="PANTHER" id="PTHR22911:SF76">
    <property type="entry name" value="EAMA DOMAIN-CONTAINING PROTEIN"/>
    <property type="match status" value="1"/>
</dbReference>
<dbReference type="AlphaFoldDB" id="D2C829"/>
<gene>
    <name evidence="3" type="ordered locus">Tnap_1028</name>
</gene>
<evidence type="ECO:0000259" key="2">
    <source>
        <dbReference type="Pfam" id="PF00892"/>
    </source>
</evidence>
<feature type="domain" description="EamA" evidence="2">
    <location>
        <begin position="2"/>
        <end position="129"/>
    </location>
</feature>
<dbReference type="SUPFAM" id="SSF103481">
    <property type="entry name" value="Multidrug resistance efflux transporter EmrE"/>
    <property type="match status" value="2"/>
</dbReference>
<evidence type="ECO:0000313" key="3">
    <source>
        <dbReference type="EMBL" id="ADA67115.1"/>
    </source>
</evidence>
<organism evidence="3 4">
    <name type="scientific">Thermotoga petrophila (strain ATCC BAA-489 / DSM 13996 / JCM 10882 / RKU-10)</name>
    <name type="common">Thermotoga naphthophila</name>
    <dbReference type="NCBI Taxonomy" id="590168"/>
    <lineage>
        <taxon>Bacteria</taxon>
        <taxon>Thermotogati</taxon>
        <taxon>Thermotogota</taxon>
        <taxon>Thermotogae</taxon>
        <taxon>Thermotogales</taxon>
        <taxon>Thermotogaceae</taxon>
        <taxon>Thermotoga</taxon>
    </lineage>
</organism>
<keyword evidence="1" id="KW-0472">Membrane</keyword>
<keyword evidence="1" id="KW-1133">Transmembrane helix</keyword>
<dbReference type="InterPro" id="IPR037185">
    <property type="entry name" value="EmrE-like"/>
</dbReference>
<dbReference type="Proteomes" id="UP000000940">
    <property type="component" value="Chromosome"/>
</dbReference>
<proteinExistence type="predicted"/>
<feature type="transmembrane region" description="Helical" evidence="1">
    <location>
        <begin position="223"/>
        <end position="245"/>
    </location>
</feature>
<feature type="transmembrane region" description="Helical" evidence="1">
    <location>
        <begin position="113"/>
        <end position="131"/>
    </location>
</feature>
<dbReference type="GO" id="GO:0016020">
    <property type="term" value="C:membrane"/>
    <property type="evidence" value="ECO:0007669"/>
    <property type="project" value="InterPro"/>
</dbReference>
<name>D2C829_THEP2</name>
<feature type="transmembrane region" description="Helical" evidence="1">
    <location>
        <begin position="198"/>
        <end position="216"/>
    </location>
</feature>
<feature type="transmembrane region" description="Helical" evidence="1">
    <location>
        <begin position="58"/>
        <end position="78"/>
    </location>
</feature>
<dbReference type="KEGG" id="tnp:Tnap_1028"/>
<dbReference type="Gene3D" id="1.10.3730.20">
    <property type="match status" value="1"/>
</dbReference>
<feature type="domain" description="EamA" evidence="2">
    <location>
        <begin position="140"/>
        <end position="270"/>
    </location>
</feature>
<dbReference type="EMBL" id="CP001839">
    <property type="protein sequence ID" value="ADA67115.1"/>
    <property type="molecule type" value="Genomic_DNA"/>
</dbReference>